<protein>
    <submittedName>
        <fullName evidence="2">Uncharacterized protein</fullName>
    </submittedName>
</protein>
<feature type="region of interest" description="Disordered" evidence="1">
    <location>
        <begin position="102"/>
        <end position="126"/>
    </location>
</feature>
<reference evidence="2" key="1">
    <citation type="submission" date="2020-10" db="EMBL/GenBank/DDBJ databases">
        <authorList>
            <person name="Kikuchi T."/>
        </authorList>
    </citation>
    <scope>NUCLEOTIDE SEQUENCE</scope>
    <source>
        <strain evidence="2">NKZ352</strain>
    </source>
</reference>
<proteinExistence type="predicted"/>
<dbReference type="Proteomes" id="UP000835052">
    <property type="component" value="Unassembled WGS sequence"/>
</dbReference>
<evidence type="ECO:0000313" key="3">
    <source>
        <dbReference type="Proteomes" id="UP000835052"/>
    </source>
</evidence>
<accession>A0A8S1HFT8</accession>
<dbReference type="AlphaFoldDB" id="A0A8S1HFT8"/>
<name>A0A8S1HFT8_9PELO</name>
<dbReference type="EMBL" id="CAJGYM010000047">
    <property type="protein sequence ID" value="CAD6194749.1"/>
    <property type="molecule type" value="Genomic_DNA"/>
</dbReference>
<organism evidence="2 3">
    <name type="scientific">Caenorhabditis auriculariae</name>
    <dbReference type="NCBI Taxonomy" id="2777116"/>
    <lineage>
        <taxon>Eukaryota</taxon>
        <taxon>Metazoa</taxon>
        <taxon>Ecdysozoa</taxon>
        <taxon>Nematoda</taxon>
        <taxon>Chromadorea</taxon>
        <taxon>Rhabditida</taxon>
        <taxon>Rhabditina</taxon>
        <taxon>Rhabditomorpha</taxon>
        <taxon>Rhabditoidea</taxon>
        <taxon>Rhabditidae</taxon>
        <taxon>Peloderinae</taxon>
        <taxon>Caenorhabditis</taxon>
    </lineage>
</organism>
<comment type="caution">
    <text evidence="2">The sequence shown here is derived from an EMBL/GenBank/DDBJ whole genome shotgun (WGS) entry which is preliminary data.</text>
</comment>
<evidence type="ECO:0000313" key="2">
    <source>
        <dbReference type="EMBL" id="CAD6194749.1"/>
    </source>
</evidence>
<feature type="region of interest" description="Disordered" evidence="1">
    <location>
        <begin position="63"/>
        <end position="90"/>
    </location>
</feature>
<dbReference type="OrthoDB" id="5844501at2759"/>
<keyword evidence="3" id="KW-1185">Reference proteome</keyword>
<evidence type="ECO:0000256" key="1">
    <source>
        <dbReference type="SAM" id="MobiDB-lite"/>
    </source>
</evidence>
<gene>
    <name evidence="2" type="ORF">CAUJ_LOCUS10668</name>
</gene>
<sequence>MDVWHASFVQIYGRPPSLSDIALAPPHIKKALEETKKKECSVVKTPTKRGPKRSLATAFRLGMVDGESVSPAKKRPPPKNCPSSESTEKTVPIKTVASLQYSTPTKTAAERRSPRKTCTPRARTPLKENQDGLLGLQFTPPRRKAELESALKPPLRRITNRTLASTTPIKSPLKPVVKRNFINNHISALLEPTPEKRAQEPLEVFEDELQEKAETEDGEVLKTKKKAQKRLTAGESTCPKKPVRKAKENFVKINLRKKTFVRGKVTAEQKRKFKRKQMFKKFSKG</sequence>